<dbReference type="Gene3D" id="3.40.50.1010">
    <property type="entry name" value="5'-nuclease"/>
    <property type="match status" value="2"/>
</dbReference>
<proteinExistence type="predicted"/>
<evidence type="ECO:0000256" key="1">
    <source>
        <dbReference type="ARBA" id="ARBA00022722"/>
    </source>
</evidence>
<evidence type="ECO:0000313" key="6">
    <source>
        <dbReference type="Proteomes" id="UP000010422"/>
    </source>
</evidence>
<dbReference type="GO" id="GO:0005737">
    <property type="term" value="C:cytoplasm"/>
    <property type="evidence" value="ECO:0007669"/>
    <property type="project" value="TreeGrafter"/>
</dbReference>
<dbReference type="InterPro" id="IPR036279">
    <property type="entry name" value="5-3_exonuclease_C_sf"/>
</dbReference>
<dbReference type="FunCoup" id="L0P8D6">
    <property type="interactions" value="108"/>
</dbReference>
<organism evidence="6">
    <name type="scientific">Pneumocystis jirovecii</name>
    <name type="common">Human pneumocystis pneumonia agent</name>
    <dbReference type="NCBI Taxonomy" id="42068"/>
    <lineage>
        <taxon>Eukaryota</taxon>
        <taxon>Fungi</taxon>
        <taxon>Dikarya</taxon>
        <taxon>Ascomycota</taxon>
        <taxon>Taphrinomycotina</taxon>
        <taxon>Pneumocystomycetes</taxon>
        <taxon>Pneumocystaceae</taxon>
        <taxon>Pneumocystis</taxon>
    </lineage>
</organism>
<evidence type="ECO:0000259" key="4">
    <source>
        <dbReference type="SMART" id="SM00485"/>
    </source>
</evidence>
<dbReference type="EMBL" id="CAKM01000100">
    <property type="protein sequence ID" value="CCJ28648.1"/>
    <property type="molecule type" value="Genomic_DNA"/>
</dbReference>
<dbReference type="VEuPathDB" id="FungiDB:PNEJI1_003472"/>
<evidence type="ECO:0000259" key="3">
    <source>
        <dbReference type="SMART" id="SM00484"/>
    </source>
</evidence>
<dbReference type="SMART" id="SM00484">
    <property type="entry name" value="XPGI"/>
    <property type="match status" value="1"/>
</dbReference>
<keyword evidence="2" id="KW-0378">Hydrolase</keyword>
<dbReference type="Gene3D" id="1.10.150.20">
    <property type="entry name" value="5' to 3' exonuclease, C-terminal subdomain"/>
    <property type="match status" value="1"/>
</dbReference>
<dbReference type="GO" id="GO:0017108">
    <property type="term" value="F:5'-flap endonuclease activity"/>
    <property type="evidence" value="ECO:0007669"/>
    <property type="project" value="TreeGrafter"/>
</dbReference>
<evidence type="ECO:0000256" key="2">
    <source>
        <dbReference type="ARBA" id="ARBA00022801"/>
    </source>
</evidence>
<sequence length="458" mass="53473">MGVKYLISFIRRFSPSSIKKVSEKELRYKTLAIDGTLLLRRGFASPWISTVDKCPHVVWALYLARICRFYKVTPIIVFDGRYSAPAKTNEKIRRMHIKENNRRLLVEKTRQAARLKKLLKIAYQISELNINDKNFINLFLKKAIQAYNGFKYDLHDSNFYQDNLKMELQTWIRDELFLINQIIDYIYDIFSDFTPELMSEFSILDNLLDPYAKDMLKHDLEKRQISINKFIQKLSRRLSSPTWEQINQTKTIFEILGITVLTSPPGYEAEAVASSLVNSGIADFVVTEDTDVLVLNAKMLRGFMSMRGLANKNSENSFFPPNMFMIDPIDVRLNLDNISLDSFIDFAILCGTDFCNTIHGLGCYGAFFLIQKYQNIELVLENLSEFKTKSGRQKYIAPENYIQEVQVARKVFKCIPHTRFYDSKLTVPDVPWFNITENDWKMLENNVIKEYKLDQFEP</sequence>
<dbReference type="GO" id="GO:0006281">
    <property type="term" value="P:DNA repair"/>
    <property type="evidence" value="ECO:0007669"/>
    <property type="project" value="UniProtKB-ARBA"/>
</dbReference>
<dbReference type="SUPFAM" id="SSF88723">
    <property type="entry name" value="PIN domain-like"/>
    <property type="match status" value="1"/>
</dbReference>
<dbReference type="Proteomes" id="UP000010422">
    <property type="component" value="Unassembled WGS sequence"/>
</dbReference>
<dbReference type="InterPro" id="IPR006086">
    <property type="entry name" value="XPG-I_dom"/>
</dbReference>
<dbReference type="Pfam" id="PF00752">
    <property type="entry name" value="XPG_N"/>
    <property type="match status" value="1"/>
</dbReference>
<dbReference type="SMART" id="SM00485">
    <property type="entry name" value="XPGN"/>
    <property type="match status" value="1"/>
</dbReference>
<keyword evidence="1" id="KW-0540">Nuclease</keyword>
<gene>
    <name evidence="5" type="ORF">PNEJI1_003472</name>
</gene>
<dbReference type="SUPFAM" id="SSF47807">
    <property type="entry name" value="5' to 3' exonuclease, C-terminal subdomain"/>
    <property type="match status" value="1"/>
</dbReference>
<dbReference type="Pfam" id="PF00867">
    <property type="entry name" value="XPG_I"/>
    <property type="match status" value="1"/>
</dbReference>
<accession>L0P8D6</accession>
<evidence type="ECO:0000313" key="5">
    <source>
        <dbReference type="EMBL" id="CCJ28648.1"/>
    </source>
</evidence>
<dbReference type="PRINTS" id="PR00853">
    <property type="entry name" value="XPGRADSUPER"/>
</dbReference>
<name>L0P8D6_PNEJI</name>
<dbReference type="GO" id="GO:0008409">
    <property type="term" value="F:5'-3' exonuclease activity"/>
    <property type="evidence" value="ECO:0007669"/>
    <property type="project" value="TreeGrafter"/>
</dbReference>
<dbReference type="InterPro" id="IPR006085">
    <property type="entry name" value="XPG_DNA_repair_N"/>
</dbReference>
<evidence type="ECO:0008006" key="7">
    <source>
        <dbReference type="Google" id="ProtNLM"/>
    </source>
</evidence>
<dbReference type="PANTHER" id="PTHR11081:SF69">
    <property type="entry name" value="XP-G FAMILY NUCLEASE"/>
    <property type="match status" value="1"/>
</dbReference>
<comment type="caution">
    <text evidence="5">The sequence shown here is derived from an EMBL/GenBank/DDBJ whole genome shotgun (WGS) entry which is preliminary data.</text>
</comment>
<feature type="domain" description="XPG-I" evidence="3">
    <location>
        <begin position="254"/>
        <end position="335"/>
    </location>
</feature>
<dbReference type="InterPro" id="IPR029060">
    <property type="entry name" value="PIN-like_dom_sf"/>
</dbReference>
<dbReference type="InParanoid" id="L0P8D6"/>
<protein>
    <recommendedName>
        <fullName evidence="7">PIN domain-like protein</fullName>
    </recommendedName>
</protein>
<dbReference type="InterPro" id="IPR006084">
    <property type="entry name" value="XPG/Rad2"/>
</dbReference>
<dbReference type="GO" id="GO:0005634">
    <property type="term" value="C:nucleus"/>
    <property type="evidence" value="ECO:0007669"/>
    <property type="project" value="TreeGrafter"/>
</dbReference>
<feature type="domain" description="XPG N-terminal" evidence="4">
    <location>
        <begin position="1"/>
        <end position="101"/>
    </location>
</feature>
<reference evidence="5 6" key="1">
    <citation type="journal article" date="2012" name="MBio">
        <title>De novo assembly of the Pneumocystis jirovecii genome from a single bronchoalveolar lavage fluid specimen from a patient.</title>
        <authorList>
            <person name="Cisse O.H."/>
            <person name="Pagni M."/>
            <person name="Hauser P.M."/>
        </authorList>
    </citation>
    <scope>NUCLEOTIDE SEQUENCE [LARGE SCALE GENOMIC DNA]</scope>
    <source>
        <strain evidence="5 6">SE8</strain>
    </source>
</reference>
<dbReference type="STRING" id="1209962.L0P8D6"/>
<dbReference type="AlphaFoldDB" id="L0P8D6"/>
<dbReference type="PANTHER" id="PTHR11081">
    <property type="entry name" value="FLAP ENDONUCLEASE FAMILY MEMBER"/>
    <property type="match status" value="1"/>
</dbReference>